<gene>
    <name evidence="5" type="primary">LOC103184852</name>
</gene>
<dbReference type="EMBL" id="JW864507">
    <property type="protein sequence ID" value="AFO97024.1"/>
    <property type="molecule type" value="mRNA"/>
</dbReference>
<feature type="domain" description="Cupin type-1" evidence="3">
    <location>
        <begin position="124"/>
        <end position="258"/>
    </location>
</feature>
<evidence type="ECO:0000259" key="3">
    <source>
        <dbReference type="SMART" id="SM00835"/>
    </source>
</evidence>
<accession>V9KGI1</accession>
<dbReference type="Proteomes" id="UP000314986">
    <property type="component" value="Unassembled WGS sequence"/>
</dbReference>
<reference evidence="5" key="4">
    <citation type="submission" date="2025-05" db="UniProtKB">
        <authorList>
            <consortium name="Ensembl"/>
        </authorList>
    </citation>
    <scope>IDENTIFICATION</scope>
</reference>
<dbReference type="Gene3D" id="2.60.120.10">
    <property type="entry name" value="Jelly Rolls"/>
    <property type="match status" value="2"/>
</dbReference>
<organism evidence="4">
    <name type="scientific">Callorhinchus milii</name>
    <name type="common">Ghost shark</name>
    <dbReference type="NCBI Taxonomy" id="7868"/>
    <lineage>
        <taxon>Eukaryota</taxon>
        <taxon>Metazoa</taxon>
        <taxon>Chordata</taxon>
        <taxon>Craniata</taxon>
        <taxon>Vertebrata</taxon>
        <taxon>Chondrichthyes</taxon>
        <taxon>Holocephali</taxon>
        <taxon>Chimaeriformes</taxon>
        <taxon>Callorhinchidae</taxon>
        <taxon>Callorhinchus</taxon>
    </lineage>
</organism>
<evidence type="ECO:0000313" key="4">
    <source>
        <dbReference type="EMBL" id="AFO97024.1"/>
    </source>
</evidence>
<sequence length="470" mass="53106">MPGKDNAAFELGERQMEGASSSHGPPQPYQAIKTVSTLKIFLVCLLATVLTTIITLIVVVTYKPPQYSTTQTRQGTPTDGNNKPKLTQIDTKYRFLSHLYKSKLFKFPGGTVQWSRYRQNPEEYPDRESREFGTNINKFQSKMTGSILRIKRKGMRVPHWHLNSNEHGYVLQGTAWIGVVDENAKVVGTFNITVGQVFFLPKNTMHWMKNVGPDEVIFLLFFTIHEQLRSIDVDDAFFATPQDIAARALKPIDGIKFIKSFKRAEENQAVNLPPNLDQLIRSASYPKASDDIVAKYFYDLKGSITYIYPGGTIQWARYRKDTSSLNKNEKIYSEFLNENEDSLTISTMDIPNNGLRVPHFHTNANEMVYIARGCGSVGVFSPGNSVSNFYINTGDLAFFPIGTQHFVKSICDEPMLAISAFSTGNQLETLDIHKYYNATADHILAQLFMKPQDQVKRLKVLEGNQALNMP</sequence>
<feature type="region of interest" description="Disordered" evidence="1">
    <location>
        <begin position="67"/>
        <end position="87"/>
    </location>
</feature>
<evidence type="ECO:0000313" key="6">
    <source>
        <dbReference type="Proteomes" id="UP000314986"/>
    </source>
</evidence>
<feature type="domain" description="Cupin type-1" evidence="3">
    <location>
        <begin position="323"/>
        <end position="456"/>
    </location>
</feature>
<dbReference type="GO" id="GO:0005886">
    <property type="term" value="C:plasma membrane"/>
    <property type="evidence" value="ECO:0007669"/>
    <property type="project" value="TreeGrafter"/>
</dbReference>
<dbReference type="KEGG" id="cmk:103184852"/>
<proteinExistence type="evidence at transcript level"/>
<dbReference type="PANTHER" id="PTHR35349">
    <property type="entry name" value="DYNACTIN-ASSOCIATED PROTEIN"/>
    <property type="match status" value="1"/>
</dbReference>
<keyword evidence="2" id="KW-0812">Transmembrane</keyword>
<dbReference type="InterPro" id="IPR053297">
    <property type="entry name" value="Dynactin-associated"/>
</dbReference>
<keyword evidence="2" id="KW-0472">Membrane</keyword>
<dbReference type="Ensembl" id="ENSCMIT00000013652.1">
    <property type="protein sequence ID" value="ENSCMIP00000013360.1"/>
    <property type="gene ID" value="ENSCMIG00000006717.1"/>
</dbReference>
<dbReference type="SMART" id="SM00835">
    <property type="entry name" value="Cupin_1"/>
    <property type="match status" value="2"/>
</dbReference>
<dbReference type="SUPFAM" id="SSF51182">
    <property type="entry name" value="RmlC-like cupins"/>
    <property type="match status" value="2"/>
</dbReference>
<dbReference type="InterPro" id="IPR014710">
    <property type="entry name" value="RmlC-like_jellyroll"/>
</dbReference>
<keyword evidence="2" id="KW-1133">Transmembrane helix</keyword>
<keyword evidence="6" id="KW-1185">Reference proteome</keyword>
<evidence type="ECO:0000256" key="1">
    <source>
        <dbReference type="SAM" id="MobiDB-lite"/>
    </source>
</evidence>
<reference evidence="6" key="2">
    <citation type="journal article" date="2007" name="PLoS Biol.">
        <title>Survey sequencing and comparative analysis of the elephant shark (Callorhinchus milii) genome.</title>
        <authorList>
            <person name="Venkatesh B."/>
            <person name="Kirkness E.F."/>
            <person name="Loh Y.H."/>
            <person name="Halpern A.L."/>
            <person name="Lee A.P."/>
            <person name="Johnson J."/>
            <person name="Dandona N."/>
            <person name="Viswanathan L.D."/>
            <person name="Tay A."/>
            <person name="Venter J.C."/>
            <person name="Strausberg R.L."/>
            <person name="Brenner S."/>
        </authorList>
    </citation>
    <scope>NUCLEOTIDE SEQUENCE [LARGE SCALE GENOMIC DNA]</scope>
</reference>
<dbReference type="InterPro" id="IPR011051">
    <property type="entry name" value="RmlC_Cupin_sf"/>
</dbReference>
<reference evidence="6" key="1">
    <citation type="journal article" date="2006" name="Science">
        <title>Ancient noncoding elements conserved in the human genome.</title>
        <authorList>
            <person name="Venkatesh B."/>
            <person name="Kirkness E.F."/>
            <person name="Loh Y.H."/>
            <person name="Halpern A.L."/>
            <person name="Lee A.P."/>
            <person name="Johnson J."/>
            <person name="Dandona N."/>
            <person name="Viswanathan L.D."/>
            <person name="Tay A."/>
            <person name="Venter J.C."/>
            <person name="Strausberg R.L."/>
            <person name="Brenner S."/>
        </authorList>
    </citation>
    <scope>NUCLEOTIDE SEQUENCE [LARGE SCALE GENOMIC DNA]</scope>
</reference>
<dbReference type="OrthoDB" id="10263073at2759"/>
<dbReference type="GeneID" id="103184852"/>
<dbReference type="Pfam" id="PF00190">
    <property type="entry name" value="Cupin_1"/>
    <property type="match status" value="2"/>
</dbReference>
<dbReference type="AlphaFoldDB" id="V9KGI1"/>
<dbReference type="RefSeq" id="NP_001358763.1">
    <property type="nucleotide sequence ID" value="NM_001371834.1"/>
</dbReference>
<dbReference type="InterPro" id="IPR006045">
    <property type="entry name" value="Cupin_1"/>
</dbReference>
<evidence type="ECO:0000256" key="2">
    <source>
        <dbReference type="SAM" id="Phobius"/>
    </source>
</evidence>
<dbReference type="GeneTree" id="ENSGT00390000003755"/>
<reference evidence="4 6" key="3">
    <citation type="journal article" date="2014" name="Nature">
        <title>Elephant shark genome provides unique insights into gnathostome evolution.</title>
        <authorList>
            <consortium name="International Elephant Shark Genome Sequencing Consortium"/>
            <person name="Venkatesh B."/>
            <person name="Lee A.P."/>
            <person name="Ravi V."/>
            <person name="Maurya A.K."/>
            <person name="Lian M.M."/>
            <person name="Swann J.B."/>
            <person name="Ohta Y."/>
            <person name="Flajnik M.F."/>
            <person name="Sutoh Y."/>
            <person name="Kasahara M."/>
            <person name="Hoon S."/>
            <person name="Gangu V."/>
            <person name="Roy S.W."/>
            <person name="Irimia M."/>
            <person name="Korzh V."/>
            <person name="Kondrychyn I."/>
            <person name="Lim Z.W."/>
            <person name="Tay B.H."/>
            <person name="Tohari S."/>
            <person name="Kong K.W."/>
            <person name="Ho S."/>
            <person name="Lorente-Galdos B."/>
            <person name="Quilez J."/>
            <person name="Marques-Bonet T."/>
            <person name="Raney B.J."/>
            <person name="Ingham P.W."/>
            <person name="Tay A."/>
            <person name="Hillier L.W."/>
            <person name="Minx P."/>
            <person name="Boehm T."/>
            <person name="Wilson R.K."/>
            <person name="Brenner S."/>
            <person name="Warren W.C."/>
        </authorList>
    </citation>
    <scope>NUCLEOTIDE SEQUENCE</scope>
    <source>
        <tissue evidence="4">Spleen</tissue>
    </source>
</reference>
<dbReference type="GO" id="GO:0005794">
    <property type="term" value="C:Golgi apparatus"/>
    <property type="evidence" value="ECO:0007669"/>
    <property type="project" value="TreeGrafter"/>
</dbReference>
<feature type="transmembrane region" description="Helical" evidence="2">
    <location>
        <begin position="40"/>
        <end position="62"/>
    </location>
</feature>
<dbReference type="STRING" id="7868.ENSCMIP00000013360"/>
<protein>
    <submittedName>
        <fullName evidence="4">Oxalate decarboxylase oxdD-like protein</fullName>
    </submittedName>
    <submittedName>
        <fullName evidence="5">Uncharacterized LOC103184852</fullName>
    </submittedName>
</protein>
<evidence type="ECO:0000313" key="5">
    <source>
        <dbReference type="Ensembl" id="ENSCMIP00000013360.1"/>
    </source>
</evidence>
<name>V9KGI1_CALMI</name>
<dbReference type="PANTHER" id="PTHR35349:SF4">
    <property type="entry name" value="CUPIN TYPE-1 DOMAIN-CONTAINING PROTEIN"/>
    <property type="match status" value="1"/>
</dbReference>